<evidence type="ECO:0000313" key="2">
    <source>
        <dbReference type="EMBL" id="KAK4647115.1"/>
    </source>
</evidence>
<dbReference type="EMBL" id="JAFFGZ010000002">
    <property type="protein sequence ID" value="KAK4647115.1"/>
    <property type="molecule type" value="Genomic_DNA"/>
</dbReference>
<proteinExistence type="predicted"/>
<organism evidence="2 3">
    <name type="scientific">Podospora bellae-mahoneyi</name>
    <dbReference type="NCBI Taxonomy" id="2093777"/>
    <lineage>
        <taxon>Eukaryota</taxon>
        <taxon>Fungi</taxon>
        <taxon>Dikarya</taxon>
        <taxon>Ascomycota</taxon>
        <taxon>Pezizomycotina</taxon>
        <taxon>Sordariomycetes</taxon>
        <taxon>Sordariomycetidae</taxon>
        <taxon>Sordariales</taxon>
        <taxon>Podosporaceae</taxon>
        <taxon>Podospora</taxon>
    </lineage>
</organism>
<comment type="caution">
    <text evidence="2">The sequence shown here is derived from an EMBL/GenBank/DDBJ whole genome shotgun (WGS) entry which is preliminary data.</text>
</comment>
<feature type="compositionally biased region" description="Basic and acidic residues" evidence="1">
    <location>
        <begin position="111"/>
        <end position="122"/>
    </location>
</feature>
<dbReference type="GeneID" id="87891270"/>
<feature type="compositionally biased region" description="Basic and acidic residues" evidence="1">
    <location>
        <begin position="76"/>
        <end position="99"/>
    </location>
</feature>
<dbReference type="RefSeq" id="XP_062736091.1">
    <property type="nucleotide sequence ID" value="XM_062872167.1"/>
</dbReference>
<evidence type="ECO:0000313" key="3">
    <source>
        <dbReference type="Proteomes" id="UP001322138"/>
    </source>
</evidence>
<name>A0ABR0FT22_9PEZI</name>
<reference evidence="2 3" key="1">
    <citation type="journal article" date="2023" name="bioRxiv">
        <title>High-quality genome assemblies of four members of thePodospora anserinaspecies complex.</title>
        <authorList>
            <person name="Ament-Velasquez S.L."/>
            <person name="Vogan A.A."/>
            <person name="Wallerman O."/>
            <person name="Hartmann F."/>
            <person name="Gautier V."/>
            <person name="Silar P."/>
            <person name="Giraud T."/>
            <person name="Johannesson H."/>
        </authorList>
    </citation>
    <scope>NUCLEOTIDE SEQUENCE [LARGE SCALE GENOMIC DNA]</scope>
    <source>
        <strain evidence="2 3">CBS 112042</strain>
    </source>
</reference>
<accession>A0ABR0FT22</accession>
<keyword evidence="3" id="KW-1185">Reference proteome</keyword>
<feature type="region of interest" description="Disordered" evidence="1">
    <location>
        <begin position="65"/>
        <end position="122"/>
    </location>
</feature>
<dbReference type="Proteomes" id="UP001322138">
    <property type="component" value="Unassembled WGS sequence"/>
</dbReference>
<sequence>MCEIQERHDKRCGHLVEMSYESCEDACGNWEVFNWHTHLVRCGMPRCVELRRQMRRFQRTQRRMAINQFSSSPRAQELRSDDTKMEDKEEPQVEHKEESMPTPKSATAIENQEKRRDFWGVI</sequence>
<evidence type="ECO:0000256" key="1">
    <source>
        <dbReference type="SAM" id="MobiDB-lite"/>
    </source>
</evidence>
<protein>
    <submittedName>
        <fullName evidence="2">Uncharacterized protein</fullName>
    </submittedName>
</protein>
<gene>
    <name evidence="2" type="ORF">QC761_0025950</name>
</gene>